<dbReference type="AlphaFoldDB" id="A0A176Z074"/>
<dbReference type="EMBL" id="LUUB01000034">
    <property type="protein sequence ID" value="OAF13632.1"/>
    <property type="molecule type" value="Genomic_DNA"/>
</dbReference>
<dbReference type="OrthoDB" id="8243615at2"/>
<reference evidence="1 2" key="1">
    <citation type="submission" date="2016-03" db="EMBL/GenBank/DDBJ databases">
        <title>Draft Genome Sequence of the Strain BR 10245 (Bradyrhizobium sp.) isolated from nodules of Centrolobium paraense.</title>
        <authorList>
            <person name="Simoes-Araujo J.L.Sr."/>
            <person name="Barauna A.C."/>
            <person name="Silva K."/>
            <person name="Zilli J.E."/>
        </authorList>
    </citation>
    <scope>NUCLEOTIDE SEQUENCE [LARGE SCALE GENOMIC DNA]</scope>
    <source>
        <strain evidence="1 2">BR 10245</strain>
    </source>
</reference>
<dbReference type="Proteomes" id="UP000076959">
    <property type="component" value="Unassembled WGS sequence"/>
</dbReference>
<sequence length="65" mass="7174">MNYCSSVAERAIEAVNRLLIAAMTSAWTSTLNHQHVVTFSEEIDDAREVCSRENSAAADCVRSQN</sequence>
<dbReference type="RefSeq" id="WP_063697899.1">
    <property type="nucleotide sequence ID" value="NZ_LUUB01000034.1"/>
</dbReference>
<protein>
    <submittedName>
        <fullName evidence="1">Uncharacterized protein</fullName>
    </submittedName>
</protein>
<name>A0A176Z074_9BRAD</name>
<evidence type="ECO:0000313" key="2">
    <source>
        <dbReference type="Proteomes" id="UP000076959"/>
    </source>
</evidence>
<proteinExistence type="predicted"/>
<keyword evidence="2" id="KW-1185">Reference proteome</keyword>
<organism evidence="1 2">
    <name type="scientific">Bradyrhizobium centrolobii</name>
    <dbReference type="NCBI Taxonomy" id="1505087"/>
    <lineage>
        <taxon>Bacteria</taxon>
        <taxon>Pseudomonadati</taxon>
        <taxon>Pseudomonadota</taxon>
        <taxon>Alphaproteobacteria</taxon>
        <taxon>Hyphomicrobiales</taxon>
        <taxon>Nitrobacteraceae</taxon>
        <taxon>Bradyrhizobium</taxon>
    </lineage>
</organism>
<evidence type="ECO:0000313" key="1">
    <source>
        <dbReference type="EMBL" id="OAF13632.1"/>
    </source>
</evidence>
<comment type="caution">
    <text evidence="1">The sequence shown here is derived from an EMBL/GenBank/DDBJ whole genome shotgun (WGS) entry which is preliminary data.</text>
</comment>
<accession>A0A176Z074</accession>
<gene>
    <name evidence="1" type="ORF">AYJ54_43720</name>
</gene>